<keyword evidence="3" id="KW-0479">Metal-binding</keyword>
<feature type="domain" description="B12-binding" evidence="6">
    <location>
        <begin position="20"/>
        <end position="177"/>
    </location>
</feature>
<dbReference type="SFLD" id="SFLDS00029">
    <property type="entry name" value="Radical_SAM"/>
    <property type="match status" value="1"/>
</dbReference>
<dbReference type="InterPro" id="IPR051198">
    <property type="entry name" value="BchE-like"/>
</dbReference>
<evidence type="ECO:0000259" key="7">
    <source>
        <dbReference type="PROSITE" id="PS51918"/>
    </source>
</evidence>
<keyword evidence="9" id="KW-1185">Reference proteome</keyword>
<dbReference type="Gene3D" id="3.80.30.20">
    <property type="entry name" value="tm_1862 like domain"/>
    <property type="match status" value="1"/>
</dbReference>
<dbReference type="GO" id="GO:0031419">
    <property type="term" value="F:cobalamin binding"/>
    <property type="evidence" value="ECO:0007669"/>
    <property type="project" value="InterPro"/>
</dbReference>
<dbReference type="GO" id="GO:0046872">
    <property type="term" value="F:metal ion binding"/>
    <property type="evidence" value="ECO:0007669"/>
    <property type="project" value="UniProtKB-KW"/>
</dbReference>
<dbReference type="InterPro" id="IPR034466">
    <property type="entry name" value="Methyltransferase_Class_B"/>
</dbReference>
<sequence length="575" mass="66184">MKRVLFLIPMHVEFESFVNPIFNMRTFAKSDGKIFSTLATDLPIGPLSMSAYIKKFEDVDVKLIDFNVEAMLAPTFNYDRFYDFCYDVMKDLSFVPDIVGVSSLFGPSFFNFIDCAKVAKSLFKDALVIGGGNIPTNSYKYIYNDLKCAYFDALCFGEGEKPLLALLRAPDVRSYLEESNSWITMDKIRNSPAGFFPVHDFIENLDEIPFYDYGLVDITRHGLNPLTTGFKAVIDAGQKQSYHVMTSRGCPYFCTFCASHRVHGRKMRYHSLERVREDLVRLKNECGAQTIIFQDDHLMSDRERVYEILRMVKELEFSALFQNGLTLYALDRPMLEAFYDAGVRHLVLPVESGSEKVLKEQMHKPLKIKISKRVAEDCRDLGIYTNTNILIGMPGETKKDIDEAIENLKDIPVNWFNIACASPLAGSEMHEIALRKGYISGEVLGSDYHKALIETEDFTPEFIQEKRYLMNLELNFVFNNDMRCGRYDLAVKGFDNVLRFRSDHAFAYYFLTKCYQELGLENDHQEALEGYLKYKTNPSWQKYFEYFNLPDDPSQFDAVYQKSMNTGKGSAIERV</sequence>
<dbReference type="CDD" id="cd01335">
    <property type="entry name" value="Radical_SAM"/>
    <property type="match status" value="1"/>
</dbReference>
<feature type="domain" description="Radical SAM core" evidence="7">
    <location>
        <begin position="236"/>
        <end position="461"/>
    </location>
</feature>
<dbReference type="Proteomes" id="UP000233293">
    <property type="component" value="Unassembled WGS sequence"/>
</dbReference>
<dbReference type="InterPro" id="IPR011990">
    <property type="entry name" value="TPR-like_helical_dom_sf"/>
</dbReference>
<dbReference type="SUPFAM" id="SSF48452">
    <property type="entry name" value="TPR-like"/>
    <property type="match status" value="1"/>
</dbReference>
<dbReference type="GO" id="GO:0051539">
    <property type="term" value="F:4 iron, 4 sulfur cluster binding"/>
    <property type="evidence" value="ECO:0007669"/>
    <property type="project" value="UniProtKB-KW"/>
</dbReference>
<dbReference type="PROSITE" id="PS51332">
    <property type="entry name" value="B12_BINDING"/>
    <property type="match status" value="1"/>
</dbReference>
<dbReference type="OrthoDB" id="9801424at2"/>
<comment type="caution">
    <text evidence="8">The sequence shown here is derived from an EMBL/GenBank/DDBJ whole genome shotgun (WGS) entry which is preliminary data.</text>
</comment>
<name>A0A2N3PZZ4_9PROT</name>
<dbReference type="PROSITE" id="PS51918">
    <property type="entry name" value="RADICAL_SAM"/>
    <property type="match status" value="1"/>
</dbReference>
<dbReference type="Gene3D" id="3.40.50.280">
    <property type="entry name" value="Cobalamin-binding domain"/>
    <property type="match status" value="1"/>
</dbReference>
<dbReference type="AlphaFoldDB" id="A0A2N3PZZ4"/>
<evidence type="ECO:0000256" key="3">
    <source>
        <dbReference type="ARBA" id="ARBA00022723"/>
    </source>
</evidence>
<dbReference type="RefSeq" id="WP_101248940.1">
    <property type="nucleotide sequence ID" value="NZ_PIUM01000002.1"/>
</dbReference>
<evidence type="ECO:0000256" key="5">
    <source>
        <dbReference type="ARBA" id="ARBA00023014"/>
    </source>
</evidence>
<evidence type="ECO:0000256" key="2">
    <source>
        <dbReference type="ARBA" id="ARBA00022691"/>
    </source>
</evidence>
<evidence type="ECO:0000313" key="9">
    <source>
        <dbReference type="Proteomes" id="UP000233293"/>
    </source>
</evidence>
<dbReference type="InterPro" id="IPR006638">
    <property type="entry name" value="Elp3/MiaA/NifB-like_rSAM"/>
</dbReference>
<dbReference type="SFLD" id="SFLDG01123">
    <property type="entry name" value="methyltransferase_(Class_B)"/>
    <property type="match status" value="1"/>
</dbReference>
<evidence type="ECO:0000259" key="6">
    <source>
        <dbReference type="PROSITE" id="PS51332"/>
    </source>
</evidence>
<organism evidence="8 9">
    <name type="scientific">Telmatospirillum siberiense</name>
    <dbReference type="NCBI Taxonomy" id="382514"/>
    <lineage>
        <taxon>Bacteria</taxon>
        <taxon>Pseudomonadati</taxon>
        <taxon>Pseudomonadota</taxon>
        <taxon>Alphaproteobacteria</taxon>
        <taxon>Rhodospirillales</taxon>
        <taxon>Rhodospirillaceae</taxon>
        <taxon>Telmatospirillum</taxon>
    </lineage>
</organism>
<dbReference type="SUPFAM" id="SSF102114">
    <property type="entry name" value="Radical SAM enzymes"/>
    <property type="match status" value="1"/>
</dbReference>
<keyword evidence="5" id="KW-0411">Iron-sulfur</keyword>
<dbReference type="InterPro" id="IPR058240">
    <property type="entry name" value="rSAM_sf"/>
</dbReference>
<dbReference type="InterPro" id="IPR007197">
    <property type="entry name" value="rSAM"/>
</dbReference>
<dbReference type="GO" id="GO:0003824">
    <property type="term" value="F:catalytic activity"/>
    <property type="evidence" value="ECO:0007669"/>
    <property type="project" value="InterPro"/>
</dbReference>
<reference evidence="9" key="1">
    <citation type="submission" date="2017-12" db="EMBL/GenBank/DDBJ databases">
        <title>Draft genome sequence of Telmatospirillum siberiense 26-4b1T, an acidotolerant peatland alphaproteobacterium potentially involved in sulfur cycling.</title>
        <authorList>
            <person name="Hausmann B."/>
            <person name="Pjevac P."/>
            <person name="Schreck K."/>
            <person name="Herbold C.W."/>
            <person name="Daims H."/>
            <person name="Wagner M."/>
            <person name="Pester M."/>
            <person name="Loy A."/>
        </authorList>
    </citation>
    <scope>NUCLEOTIDE SEQUENCE [LARGE SCALE GENOMIC DNA]</scope>
    <source>
        <strain evidence="9">26-4b1</strain>
    </source>
</reference>
<dbReference type="Pfam" id="PF02310">
    <property type="entry name" value="B12-binding"/>
    <property type="match status" value="1"/>
</dbReference>
<dbReference type="InterPro" id="IPR023404">
    <property type="entry name" value="rSAM_horseshoe"/>
</dbReference>
<gene>
    <name evidence="8" type="ORF">CWS72_02210</name>
</gene>
<evidence type="ECO:0000256" key="4">
    <source>
        <dbReference type="ARBA" id="ARBA00023004"/>
    </source>
</evidence>
<comment type="cofactor">
    <cofactor evidence="1">
        <name>[4Fe-4S] cluster</name>
        <dbReference type="ChEBI" id="CHEBI:49883"/>
    </cofactor>
</comment>
<dbReference type="PANTHER" id="PTHR43409">
    <property type="entry name" value="ANAEROBIC MAGNESIUM-PROTOPORPHYRIN IX MONOMETHYL ESTER CYCLASE-RELATED"/>
    <property type="match status" value="1"/>
</dbReference>
<evidence type="ECO:0000256" key="1">
    <source>
        <dbReference type="ARBA" id="ARBA00001966"/>
    </source>
</evidence>
<dbReference type="Pfam" id="PF04055">
    <property type="entry name" value="Radical_SAM"/>
    <property type="match status" value="1"/>
</dbReference>
<proteinExistence type="predicted"/>
<dbReference type="SFLD" id="SFLDG01082">
    <property type="entry name" value="B12-binding_domain_containing"/>
    <property type="match status" value="1"/>
</dbReference>
<dbReference type="EMBL" id="PIUM01000002">
    <property type="protein sequence ID" value="PKU25978.1"/>
    <property type="molecule type" value="Genomic_DNA"/>
</dbReference>
<evidence type="ECO:0000313" key="8">
    <source>
        <dbReference type="EMBL" id="PKU25978.1"/>
    </source>
</evidence>
<protein>
    <submittedName>
        <fullName evidence="8">B12-binding domain-containing radical SAM protein</fullName>
    </submittedName>
</protein>
<dbReference type="InterPro" id="IPR006158">
    <property type="entry name" value="Cobalamin-bd"/>
</dbReference>
<dbReference type="SMART" id="SM00729">
    <property type="entry name" value="Elp3"/>
    <property type="match status" value="1"/>
</dbReference>
<accession>A0A2N3PZZ4</accession>
<keyword evidence="4" id="KW-0408">Iron</keyword>
<keyword evidence="2" id="KW-0949">S-adenosyl-L-methionine</keyword>